<keyword evidence="1" id="KW-0808">Transferase</keyword>
<dbReference type="GO" id="GO:0032259">
    <property type="term" value="P:methylation"/>
    <property type="evidence" value="ECO:0007669"/>
    <property type="project" value="UniProtKB-KW"/>
</dbReference>
<sequence length="212" mass="23833">MSIIDLAAGTGIGGIALSKVLKEKGFSVKLYLIDLRENSLLIGKKFSESEGISCEIIKSDVKNVHKLGLKADIALMYGNVHATFSPIDLNLIMAAVSETLNENGLFIIQGMNNFYYVFYERGYKEILPEKVDKNKILISIHSNYDHFNGMFKRYYLDLISGKKIGIDIRFWDFGGIIGISKIFFKEVNLIRDGILGFILAKNPRGLKVKDIE</sequence>
<dbReference type="Gene3D" id="2.20.25.110">
    <property type="entry name" value="S-adenosyl-L-methionine-dependent methyltransferases"/>
    <property type="match status" value="1"/>
</dbReference>
<dbReference type="Gene3D" id="3.40.50.150">
    <property type="entry name" value="Vaccinia Virus protein VP39"/>
    <property type="match status" value="1"/>
</dbReference>
<accession>A0A2U9IJB2</accession>
<dbReference type="EMBL" id="CP029289">
    <property type="protein sequence ID" value="AWR96024.1"/>
    <property type="molecule type" value="Genomic_DNA"/>
</dbReference>
<dbReference type="KEGG" id="abri:DFR85_12385"/>
<dbReference type="AlphaFoldDB" id="A0A2U9IJB2"/>
<proteinExistence type="predicted"/>
<reference evidence="1 2" key="1">
    <citation type="submission" date="2018-05" db="EMBL/GenBank/DDBJ databases">
        <title>Complete Genome Sequences of Extremely Thermoacidophilic, Metal-Mobilizing Type-Strain Members of the Archaeal Family Sulfolobaceae: Acidianus brierleyi DSM-1651T, Acidianus sulfidivorans DSM-18786T, Metallosphaera hakonensis DSM-7519T, and Metallosphaera prunae DSM-10039T.</title>
        <authorList>
            <person name="Counts J.A."/>
            <person name="Kelly R.M."/>
        </authorList>
    </citation>
    <scope>NUCLEOTIDE SEQUENCE [LARGE SCALE GENOMIC DNA]</scope>
    <source>
        <strain evidence="1 2">DSM 1651</strain>
    </source>
</reference>
<keyword evidence="2" id="KW-1185">Reference proteome</keyword>
<keyword evidence="1" id="KW-0489">Methyltransferase</keyword>
<dbReference type="GO" id="GO:0008168">
    <property type="term" value="F:methyltransferase activity"/>
    <property type="evidence" value="ECO:0007669"/>
    <property type="project" value="UniProtKB-KW"/>
</dbReference>
<evidence type="ECO:0000313" key="1">
    <source>
        <dbReference type="EMBL" id="AWR96024.1"/>
    </source>
</evidence>
<protein>
    <submittedName>
        <fullName evidence="1">Methyltransferase type 12</fullName>
    </submittedName>
</protein>
<dbReference type="InterPro" id="IPR029063">
    <property type="entry name" value="SAM-dependent_MTases_sf"/>
</dbReference>
<name>A0A2U9IJB2_9CREN</name>
<organism evidence="1 2">
    <name type="scientific">Acidianus brierleyi</name>
    <dbReference type="NCBI Taxonomy" id="41673"/>
    <lineage>
        <taxon>Archaea</taxon>
        <taxon>Thermoproteota</taxon>
        <taxon>Thermoprotei</taxon>
        <taxon>Sulfolobales</taxon>
        <taxon>Sulfolobaceae</taxon>
        <taxon>Acidianus</taxon>
    </lineage>
</organism>
<dbReference type="OrthoDB" id="84950at2157"/>
<dbReference type="Proteomes" id="UP000248044">
    <property type="component" value="Chromosome"/>
</dbReference>
<dbReference type="SUPFAM" id="SSF53335">
    <property type="entry name" value="S-adenosyl-L-methionine-dependent methyltransferases"/>
    <property type="match status" value="1"/>
</dbReference>
<gene>
    <name evidence="1" type="ORF">DFR85_12385</name>
</gene>
<evidence type="ECO:0000313" key="2">
    <source>
        <dbReference type="Proteomes" id="UP000248044"/>
    </source>
</evidence>